<evidence type="ECO:0000256" key="13">
    <source>
        <dbReference type="PROSITE-ProRule" id="PRU10133"/>
    </source>
</evidence>
<feature type="compositionally biased region" description="Basic and acidic residues" evidence="14">
    <location>
        <begin position="68"/>
        <end position="78"/>
    </location>
</feature>
<feature type="domain" description="AP2/ERF" evidence="16">
    <location>
        <begin position="499"/>
        <end position="556"/>
    </location>
</feature>
<dbReference type="CDD" id="cd23792">
    <property type="entry name" value="UBCc_UBE2D"/>
    <property type="match status" value="1"/>
</dbReference>
<dbReference type="OrthoDB" id="777519at2759"/>
<comment type="function">
    <text evidence="12">E2 conjugating enzyme that associates with the E3 ubiquitin-protein ligase EL5 to mediate ubiquitination of target proteins.</text>
</comment>
<comment type="pathway">
    <text evidence="11">Protein modification.</text>
</comment>
<name>A0A9E7GYT4_9LILI</name>
<proteinExistence type="predicted"/>
<dbReference type="EMBL" id="CP097510">
    <property type="protein sequence ID" value="URE24404.1"/>
    <property type="molecule type" value="Genomic_DNA"/>
</dbReference>
<dbReference type="PROSITE" id="PS51032">
    <property type="entry name" value="AP2_ERF"/>
    <property type="match status" value="1"/>
</dbReference>
<dbReference type="InterPro" id="IPR036955">
    <property type="entry name" value="AP2/ERF_dom_sf"/>
</dbReference>
<dbReference type="GO" id="GO:0061631">
    <property type="term" value="F:ubiquitin conjugating enzyme activity"/>
    <property type="evidence" value="ECO:0007669"/>
    <property type="project" value="UniProtKB-EC"/>
</dbReference>
<keyword evidence="3" id="KW-0808">Transferase</keyword>
<dbReference type="SMART" id="SM00380">
    <property type="entry name" value="AP2"/>
    <property type="match status" value="1"/>
</dbReference>
<evidence type="ECO:0000256" key="4">
    <source>
        <dbReference type="ARBA" id="ARBA00022741"/>
    </source>
</evidence>
<keyword evidence="9" id="KW-0804">Transcription</keyword>
<dbReference type="FunFam" id="3.30.730.10:FF:000001">
    <property type="entry name" value="Ethylene-responsive transcription factor 2"/>
    <property type="match status" value="1"/>
</dbReference>
<feature type="region of interest" description="Disordered" evidence="14">
    <location>
        <begin position="550"/>
        <end position="621"/>
    </location>
</feature>
<evidence type="ECO:0000256" key="10">
    <source>
        <dbReference type="ARBA" id="ARBA00023242"/>
    </source>
</evidence>
<feature type="compositionally biased region" description="Low complexity" evidence="14">
    <location>
        <begin position="556"/>
        <end position="568"/>
    </location>
</feature>
<feature type="region of interest" description="Disordered" evidence="14">
    <location>
        <begin position="63"/>
        <end position="93"/>
    </location>
</feature>
<evidence type="ECO:0000259" key="16">
    <source>
        <dbReference type="PROSITE" id="PS51032"/>
    </source>
</evidence>
<evidence type="ECO:0000313" key="18">
    <source>
        <dbReference type="Proteomes" id="UP001055439"/>
    </source>
</evidence>
<sequence>MTLAKREIDIYLFVTGGRYINHVQNMRSKLVHTTHDANWTIKVILAYEFRNAARLSPLRRSFFQPRQKARERERGTGKERRKRNRRIVGRESSAMASRRIIKELKDLQKDPPTSCSAGPVGEDMFHWQATIMGPPDSPYAGGVFLVTIHFPPDYPFKPPKVAFRTKVFHPNINSNGSICLDILKEQWSPALTISKVLLSICSLLTDPNPDDPLVPEIAHMYKTDRTKYETTARSWTQRIKPTCGNNSRFVGRPAESLVRLELQRQILRERHRGNQGLPSTIRVWSFPPPRLRRTSRVFPTETVRLRITDKGTELKIDRFHLLDEQQKSTKQQSLRWRLLLVPLLLVLAVPRFPIQSAFRLFSLQLSSKVRIICFSSCSHRPLEDSLPSLYRWPYCPGREGLVKTPSCLLLYVAYCGNGRRRTPTMTKARTLRIFWTDPDATDSSGDDEECGVSGRRVGRLVREIGLEPCHSFGNKQKRTRKKASAERGKMAPAQTGSTKFRGVRRRPWGKYAAEIRDPWRGVRLWLGTFDTAEEAAMVYDCAARQLRGPGAATNFSTPSSSTISTAPARPHEEAMPTLVSGGYDSGDESHSQSSPTSVLRGFSSCSAKEGPAGEEAKEGSDFNAEFWSPECRVEDFVPFDDAPPYHDLWGFASWEPRIHEARPTRVGFSASAADMSNEVMLASSSAWDTGFGSATRQDDEYFHDIGDLFPLEPLPAIF</sequence>
<dbReference type="FunFam" id="3.10.110.10:FF:000001">
    <property type="entry name" value="Ubiquitin-conjugating enzyme 28, E2"/>
    <property type="match status" value="1"/>
</dbReference>
<accession>A0A9E7GYT4</accession>
<dbReference type="GO" id="GO:0016567">
    <property type="term" value="P:protein ubiquitination"/>
    <property type="evidence" value="ECO:0007669"/>
    <property type="project" value="UniProtKB-ARBA"/>
</dbReference>
<evidence type="ECO:0000256" key="3">
    <source>
        <dbReference type="ARBA" id="ARBA00022679"/>
    </source>
</evidence>
<evidence type="ECO:0000256" key="9">
    <source>
        <dbReference type="ARBA" id="ARBA00023163"/>
    </source>
</evidence>
<evidence type="ECO:0000256" key="2">
    <source>
        <dbReference type="ARBA" id="ARBA00012486"/>
    </source>
</evidence>
<evidence type="ECO:0000256" key="8">
    <source>
        <dbReference type="ARBA" id="ARBA00023125"/>
    </source>
</evidence>
<dbReference type="SMART" id="SM00212">
    <property type="entry name" value="UBCc"/>
    <property type="match status" value="1"/>
</dbReference>
<dbReference type="CDD" id="cd00018">
    <property type="entry name" value="AP2"/>
    <property type="match status" value="1"/>
</dbReference>
<feature type="domain" description="UBC core" evidence="15">
    <location>
        <begin position="95"/>
        <end position="241"/>
    </location>
</feature>
<dbReference type="PRINTS" id="PR00367">
    <property type="entry name" value="ETHRSPELEMNT"/>
</dbReference>
<dbReference type="EC" id="2.3.2.23" evidence="2"/>
<evidence type="ECO:0000256" key="12">
    <source>
        <dbReference type="ARBA" id="ARBA00055381"/>
    </source>
</evidence>
<comment type="subcellular location">
    <subcellularLocation>
        <location evidence="1">Nucleus</location>
    </subcellularLocation>
</comment>
<dbReference type="Gene3D" id="3.10.110.10">
    <property type="entry name" value="Ubiquitin Conjugating Enzyme"/>
    <property type="match status" value="1"/>
</dbReference>
<dbReference type="PROSITE" id="PS00183">
    <property type="entry name" value="UBC_1"/>
    <property type="match status" value="1"/>
</dbReference>
<dbReference type="Pfam" id="PF00847">
    <property type="entry name" value="AP2"/>
    <property type="match status" value="1"/>
</dbReference>
<dbReference type="SUPFAM" id="SSF54171">
    <property type="entry name" value="DNA-binding domain"/>
    <property type="match status" value="1"/>
</dbReference>
<dbReference type="GO" id="GO:0003677">
    <property type="term" value="F:DNA binding"/>
    <property type="evidence" value="ECO:0007669"/>
    <property type="project" value="UniProtKB-KW"/>
</dbReference>
<evidence type="ECO:0000256" key="11">
    <source>
        <dbReference type="ARBA" id="ARBA00043952"/>
    </source>
</evidence>
<keyword evidence="18" id="KW-1185">Reference proteome</keyword>
<dbReference type="InterPro" id="IPR023313">
    <property type="entry name" value="UBQ-conjugating_AS"/>
</dbReference>
<dbReference type="GO" id="GO:0005524">
    <property type="term" value="F:ATP binding"/>
    <property type="evidence" value="ECO:0007669"/>
    <property type="project" value="UniProtKB-KW"/>
</dbReference>
<keyword evidence="10" id="KW-0539">Nucleus</keyword>
<evidence type="ECO:0000259" key="15">
    <source>
        <dbReference type="PROSITE" id="PS50127"/>
    </source>
</evidence>
<dbReference type="InterPro" id="IPR016135">
    <property type="entry name" value="UBQ-conjugating_enzyme/RWD"/>
</dbReference>
<evidence type="ECO:0000313" key="17">
    <source>
        <dbReference type="EMBL" id="URE24404.1"/>
    </source>
</evidence>
<keyword evidence="8" id="KW-0238">DNA-binding</keyword>
<dbReference type="InterPro" id="IPR016177">
    <property type="entry name" value="DNA-bd_dom_sf"/>
</dbReference>
<dbReference type="InterPro" id="IPR001471">
    <property type="entry name" value="AP2/ERF_dom"/>
</dbReference>
<dbReference type="GO" id="GO:0005634">
    <property type="term" value="C:nucleus"/>
    <property type="evidence" value="ECO:0007669"/>
    <property type="project" value="UniProtKB-SubCell"/>
</dbReference>
<dbReference type="AlphaFoldDB" id="A0A9E7GYT4"/>
<evidence type="ECO:0000256" key="5">
    <source>
        <dbReference type="ARBA" id="ARBA00022786"/>
    </source>
</evidence>
<dbReference type="SUPFAM" id="SSF54495">
    <property type="entry name" value="UBC-like"/>
    <property type="match status" value="1"/>
</dbReference>
<dbReference type="PROSITE" id="PS50127">
    <property type="entry name" value="UBC_2"/>
    <property type="match status" value="1"/>
</dbReference>
<evidence type="ECO:0000256" key="1">
    <source>
        <dbReference type="ARBA" id="ARBA00004123"/>
    </source>
</evidence>
<organism evidence="17 18">
    <name type="scientific">Musa troglodytarum</name>
    <name type="common">fe'i banana</name>
    <dbReference type="NCBI Taxonomy" id="320322"/>
    <lineage>
        <taxon>Eukaryota</taxon>
        <taxon>Viridiplantae</taxon>
        <taxon>Streptophyta</taxon>
        <taxon>Embryophyta</taxon>
        <taxon>Tracheophyta</taxon>
        <taxon>Spermatophyta</taxon>
        <taxon>Magnoliopsida</taxon>
        <taxon>Liliopsida</taxon>
        <taxon>Zingiberales</taxon>
        <taxon>Musaceae</taxon>
        <taxon>Musa</taxon>
    </lineage>
</organism>
<feature type="active site" description="Glycyl thioester intermediate" evidence="13">
    <location>
        <position position="179"/>
    </location>
</feature>
<evidence type="ECO:0000256" key="6">
    <source>
        <dbReference type="ARBA" id="ARBA00022840"/>
    </source>
</evidence>
<dbReference type="Proteomes" id="UP001055439">
    <property type="component" value="Chromosome 8"/>
</dbReference>
<keyword evidence="4" id="KW-0547">Nucleotide-binding</keyword>
<dbReference type="InterPro" id="IPR000608">
    <property type="entry name" value="UBC"/>
</dbReference>
<dbReference type="GO" id="GO:0003700">
    <property type="term" value="F:DNA-binding transcription factor activity"/>
    <property type="evidence" value="ECO:0007669"/>
    <property type="project" value="InterPro"/>
</dbReference>
<reference evidence="17" key="1">
    <citation type="submission" date="2022-05" db="EMBL/GenBank/DDBJ databases">
        <title>The Musa troglodytarum L. genome provides insights into the mechanism of non-climacteric behaviour and enrichment of carotenoids.</title>
        <authorList>
            <person name="Wang J."/>
        </authorList>
    </citation>
    <scope>NUCLEOTIDE SEQUENCE</scope>
    <source>
        <tissue evidence="17">Leaf</tissue>
    </source>
</reference>
<gene>
    <name evidence="17" type="ORF">MUK42_06478</name>
</gene>
<keyword evidence="7" id="KW-0805">Transcription regulation</keyword>
<dbReference type="PANTHER" id="PTHR24068">
    <property type="entry name" value="UBIQUITIN-CONJUGATING ENZYME E2"/>
    <property type="match status" value="1"/>
</dbReference>
<evidence type="ECO:0000256" key="7">
    <source>
        <dbReference type="ARBA" id="ARBA00023015"/>
    </source>
</evidence>
<dbReference type="Gene3D" id="3.30.730.10">
    <property type="entry name" value="AP2/ERF domain"/>
    <property type="match status" value="1"/>
</dbReference>
<evidence type="ECO:0000256" key="14">
    <source>
        <dbReference type="SAM" id="MobiDB-lite"/>
    </source>
</evidence>
<feature type="region of interest" description="Disordered" evidence="14">
    <location>
        <begin position="472"/>
        <end position="502"/>
    </location>
</feature>
<keyword evidence="6" id="KW-0067">ATP-binding</keyword>
<keyword evidence="5" id="KW-0833">Ubl conjugation pathway</keyword>
<dbReference type="Pfam" id="PF00179">
    <property type="entry name" value="UQ_con"/>
    <property type="match status" value="1"/>
</dbReference>
<protein>
    <recommendedName>
        <fullName evidence="2">E2 ubiquitin-conjugating enzyme</fullName>
        <ecNumber evidence="2">2.3.2.23</ecNumber>
    </recommendedName>
</protein>